<evidence type="ECO:0000313" key="2">
    <source>
        <dbReference type="EMBL" id="KAG8492190.1"/>
    </source>
</evidence>
<dbReference type="SUPFAM" id="SSF52058">
    <property type="entry name" value="L domain-like"/>
    <property type="match status" value="2"/>
</dbReference>
<dbReference type="InterPro" id="IPR032675">
    <property type="entry name" value="LRR_dom_sf"/>
</dbReference>
<reference evidence="2 3" key="1">
    <citation type="journal article" date="2021" name="bioRxiv">
        <title>The Gossypium anomalum genome as a resource for cotton improvement and evolutionary analysis of hybrid incompatibility.</title>
        <authorList>
            <person name="Grover C.E."/>
            <person name="Yuan D."/>
            <person name="Arick M.A."/>
            <person name="Miller E.R."/>
            <person name="Hu G."/>
            <person name="Peterson D.G."/>
            <person name="Wendel J.F."/>
            <person name="Udall J.A."/>
        </authorList>
    </citation>
    <scope>NUCLEOTIDE SEQUENCE [LARGE SCALE GENOMIC DNA]</scope>
    <source>
        <strain evidence="2">JFW-Udall</strain>
        <tissue evidence="2">Leaf</tissue>
    </source>
</reference>
<dbReference type="Pfam" id="PF25019">
    <property type="entry name" value="LRR_R13L1-DRL21"/>
    <property type="match status" value="1"/>
</dbReference>
<protein>
    <recommendedName>
        <fullName evidence="1">R13L1/DRL21-like LRR repeat region domain-containing protein</fullName>
    </recommendedName>
</protein>
<proteinExistence type="predicted"/>
<gene>
    <name evidence="2" type="ORF">CXB51_009616</name>
</gene>
<comment type="caution">
    <text evidence="2">The sequence shown here is derived from an EMBL/GenBank/DDBJ whole genome shotgun (WGS) entry which is preliminary data.</text>
</comment>
<name>A0A8J5ZBN5_9ROSI</name>
<dbReference type="EMBL" id="JAHUZN010000005">
    <property type="protein sequence ID" value="KAG8492190.1"/>
    <property type="molecule type" value="Genomic_DNA"/>
</dbReference>
<dbReference type="PANTHER" id="PTHR47186:SF41">
    <property type="entry name" value="OS12G0131701 PROTEIN"/>
    <property type="match status" value="1"/>
</dbReference>
<dbReference type="InterPro" id="IPR056789">
    <property type="entry name" value="LRR_R13L1-DRL21"/>
</dbReference>
<organism evidence="2 3">
    <name type="scientific">Gossypium anomalum</name>
    <dbReference type="NCBI Taxonomy" id="47600"/>
    <lineage>
        <taxon>Eukaryota</taxon>
        <taxon>Viridiplantae</taxon>
        <taxon>Streptophyta</taxon>
        <taxon>Embryophyta</taxon>
        <taxon>Tracheophyta</taxon>
        <taxon>Spermatophyta</taxon>
        <taxon>Magnoliopsida</taxon>
        <taxon>eudicotyledons</taxon>
        <taxon>Gunneridae</taxon>
        <taxon>Pentapetalae</taxon>
        <taxon>rosids</taxon>
        <taxon>malvids</taxon>
        <taxon>Malvales</taxon>
        <taxon>Malvaceae</taxon>
        <taxon>Malvoideae</taxon>
        <taxon>Gossypium</taxon>
    </lineage>
</organism>
<dbReference type="PANTHER" id="PTHR47186">
    <property type="entry name" value="LEUCINE-RICH REPEAT-CONTAINING PROTEIN 57"/>
    <property type="match status" value="1"/>
</dbReference>
<feature type="domain" description="R13L1/DRL21-like LRR repeat region" evidence="1">
    <location>
        <begin position="27"/>
        <end position="153"/>
    </location>
</feature>
<keyword evidence="3" id="KW-1185">Reference proteome</keyword>
<dbReference type="Gene3D" id="3.80.10.10">
    <property type="entry name" value="Ribonuclease Inhibitor"/>
    <property type="match status" value="3"/>
</dbReference>
<dbReference type="Proteomes" id="UP000701853">
    <property type="component" value="Chromosome 5"/>
</dbReference>
<accession>A0A8J5ZBN5</accession>
<sequence length="745" mass="83186">MPSGFDQLTKLQTLSDFVIGEGDGHLIRELKNLSNLRGNFRLSGLGNVNGQDAREAKLNEKLGIDVLELRWGIYLENNTRKTEVEERVLEFLCPQKKLKQLIIENYGGPKFSTWIGNPSFQNLSSLKLRNCKNCKSLPSVGRLPLLKDLSIIGLDQVQKIGVEFFGENELNPFASLEILSFKSLPNWKEWDTCEGDEKVLKFPSLRELSIVDCPQLLRRLPTHVSSLQKLQIHKCTSLVVSISSFPSLCELSINGCAEVVDDCSSPAKEVSSLQTLSLSNISKFNISADQIMLRFGNSEHFRVVGWEELASLSQHGLSLVGHRFISVWGCPQLHSLETEEAELQPDKISRVEYLEIRYCDRLNRLPKVLHELTFLTVMDICNCPGLVSFAGNNLPPNLKKLHILECTNLKYLVDEIEDNKSMSSTLCHLEDLEIKRCGSLMSLSSKGHKNICNQLRLLQITNCSKLSCLFSNTKLPTTLKYLQINKCPELACIAQEFDEIACLESILISRSGIKYLPRGLDKLIHLQEIRLNECSNLASFEESGLLTTNLIAFSVVRCGNFGALPKCMVSIIFLRELCVSNCSADISFPSEGFPANLTSLKILNAPKIYRSLVECGLNRLTSLQKLTIGGGGCSNVMSFPEEGIGMMLPPALTFIHLSDFENLEFMFSEGFQDLASLQTLDIMNCPKLTSLPEKDMLLSLGSLHISGCLLLEEECSSDKGREWSKISHIPLVVIGFQSVIPRRSD</sequence>
<dbReference type="AlphaFoldDB" id="A0A8J5ZBN5"/>
<evidence type="ECO:0000259" key="1">
    <source>
        <dbReference type="Pfam" id="PF25019"/>
    </source>
</evidence>
<dbReference type="OrthoDB" id="995979at2759"/>
<evidence type="ECO:0000313" key="3">
    <source>
        <dbReference type="Proteomes" id="UP000701853"/>
    </source>
</evidence>